<evidence type="ECO:0000256" key="1">
    <source>
        <dbReference type="ARBA" id="ARBA00004141"/>
    </source>
</evidence>
<keyword evidence="4" id="KW-0472">Membrane</keyword>
<accession>A0A1I7VQS9</accession>
<comment type="subcellular location">
    <subcellularLocation>
        <location evidence="1">Membrane</location>
        <topology evidence="1">Multi-pass membrane protein</topology>
    </subcellularLocation>
</comment>
<dbReference type="InterPro" id="IPR005828">
    <property type="entry name" value="MFS_sugar_transport-like"/>
</dbReference>
<dbReference type="WBParaSite" id="EN70_5223">
    <property type="protein sequence ID" value="EN70_5223"/>
    <property type="gene ID" value="EN70_5223"/>
</dbReference>
<dbReference type="GO" id="GO:0022857">
    <property type="term" value="F:transmembrane transporter activity"/>
    <property type="evidence" value="ECO:0007669"/>
    <property type="project" value="InterPro"/>
</dbReference>
<dbReference type="PANTHER" id="PTHR24064">
    <property type="entry name" value="SOLUTE CARRIER FAMILY 22 MEMBER"/>
    <property type="match status" value="1"/>
</dbReference>
<keyword evidence="3" id="KW-1133">Transmembrane helix</keyword>
<dbReference type="Proteomes" id="UP000095285">
    <property type="component" value="Unassembled WGS sequence"/>
</dbReference>
<proteinExistence type="predicted"/>
<name>A0A1I7VQS9_LOALO</name>
<dbReference type="Pfam" id="PF00083">
    <property type="entry name" value="Sugar_tr"/>
    <property type="match status" value="1"/>
</dbReference>
<dbReference type="GO" id="GO:0016020">
    <property type="term" value="C:membrane"/>
    <property type="evidence" value="ECO:0007669"/>
    <property type="project" value="UniProtKB-SubCell"/>
</dbReference>
<evidence type="ECO:0000256" key="2">
    <source>
        <dbReference type="ARBA" id="ARBA00022692"/>
    </source>
</evidence>
<evidence type="ECO:0000313" key="6">
    <source>
        <dbReference type="WBParaSite" id="EN70_5223"/>
    </source>
</evidence>
<evidence type="ECO:0000256" key="3">
    <source>
        <dbReference type="ARBA" id="ARBA00022989"/>
    </source>
</evidence>
<dbReference type="Gene3D" id="1.20.1250.20">
    <property type="entry name" value="MFS general substrate transporter like domains"/>
    <property type="match status" value="1"/>
</dbReference>
<keyword evidence="2" id="KW-0812">Transmembrane</keyword>
<dbReference type="AlphaFoldDB" id="A0A1I7VQS9"/>
<dbReference type="STRING" id="7209.A0A1I7VQS9"/>
<sequence>MGYILSGLSEIPGGIIVIPLLHFFGRRSVTCVSFFLQATAALVTPFIRGIQWARISCNLFGRMTNEIVYSTHPLLANEMMPTTIRTISYSIINIPQSIGIMLSPLLKYSDLGDGKVPQFILAGLSFAAAALAITLPETKGKPMPEDLNQLDPGPFLRYFITEQSSTKK</sequence>
<reference evidence="5" key="1">
    <citation type="submission" date="2012-04" db="EMBL/GenBank/DDBJ databases">
        <title>The Genome Sequence of Loa loa.</title>
        <authorList>
            <consortium name="The Broad Institute Genome Sequencing Platform"/>
            <consortium name="Broad Institute Genome Sequencing Center for Infectious Disease"/>
            <person name="Nutman T.B."/>
            <person name="Fink D.L."/>
            <person name="Russ C."/>
            <person name="Young S."/>
            <person name="Zeng Q."/>
            <person name="Gargeya S."/>
            <person name="Alvarado L."/>
            <person name="Berlin A."/>
            <person name="Chapman S.B."/>
            <person name="Chen Z."/>
            <person name="Freedman E."/>
            <person name="Gellesch M."/>
            <person name="Goldberg J."/>
            <person name="Griggs A."/>
            <person name="Gujja S."/>
            <person name="Heilman E.R."/>
            <person name="Heiman D."/>
            <person name="Howarth C."/>
            <person name="Mehta T."/>
            <person name="Neiman D."/>
            <person name="Pearson M."/>
            <person name="Roberts A."/>
            <person name="Saif S."/>
            <person name="Shea T."/>
            <person name="Shenoy N."/>
            <person name="Sisk P."/>
            <person name="Stolte C."/>
            <person name="Sykes S."/>
            <person name="White J."/>
            <person name="Yandava C."/>
            <person name="Haas B."/>
            <person name="Henn M.R."/>
            <person name="Nusbaum C."/>
            <person name="Birren B."/>
        </authorList>
    </citation>
    <scope>NUCLEOTIDE SEQUENCE [LARGE SCALE GENOMIC DNA]</scope>
</reference>
<reference evidence="6" key="2">
    <citation type="submission" date="2016-11" db="UniProtKB">
        <authorList>
            <consortium name="WormBaseParasite"/>
        </authorList>
    </citation>
    <scope>IDENTIFICATION</scope>
</reference>
<dbReference type="SUPFAM" id="SSF103473">
    <property type="entry name" value="MFS general substrate transporter"/>
    <property type="match status" value="1"/>
</dbReference>
<evidence type="ECO:0000313" key="5">
    <source>
        <dbReference type="Proteomes" id="UP000095285"/>
    </source>
</evidence>
<dbReference type="eggNOG" id="KOG0255">
    <property type="taxonomic scope" value="Eukaryota"/>
</dbReference>
<evidence type="ECO:0000256" key="4">
    <source>
        <dbReference type="ARBA" id="ARBA00023136"/>
    </source>
</evidence>
<protein>
    <submittedName>
        <fullName evidence="6">MFS domain-containing protein</fullName>
    </submittedName>
</protein>
<organism evidence="5 6">
    <name type="scientific">Loa loa</name>
    <name type="common">Eye worm</name>
    <name type="synonym">Filaria loa</name>
    <dbReference type="NCBI Taxonomy" id="7209"/>
    <lineage>
        <taxon>Eukaryota</taxon>
        <taxon>Metazoa</taxon>
        <taxon>Ecdysozoa</taxon>
        <taxon>Nematoda</taxon>
        <taxon>Chromadorea</taxon>
        <taxon>Rhabditida</taxon>
        <taxon>Spirurina</taxon>
        <taxon>Spiruromorpha</taxon>
        <taxon>Filarioidea</taxon>
        <taxon>Onchocercidae</taxon>
        <taxon>Loa</taxon>
    </lineage>
</organism>
<dbReference type="InterPro" id="IPR036259">
    <property type="entry name" value="MFS_trans_sf"/>
</dbReference>
<keyword evidence="5" id="KW-1185">Reference proteome</keyword>